<evidence type="ECO:0000256" key="1">
    <source>
        <dbReference type="ARBA" id="ARBA00023015"/>
    </source>
</evidence>
<dbReference type="SUPFAM" id="SSF52172">
    <property type="entry name" value="CheY-like"/>
    <property type="match status" value="1"/>
</dbReference>
<dbReference type="Gene3D" id="6.10.250.690">
    <property type="match status" value="1"/>
</dbReference>
<organism evidence="8 9">
    <name type="scientific">Celeribacter neptunius</name>
    <dbReference type="NCBI Taxonomy" id="588602"/>
    <lineage>
        <taxon>Bacteria</taxon>
        <taxon>Pseudomonadati</taxon>
        <taxon>Pseudomonadota</taxon>
        <taxon>Alphaproteobacteria</taxon>
        <taxon>Rhodobacterales</taxon>
        <taxon>Roseobacteraceae</taxon>
        <taxon>Celeribacter</taxon>
    </lineage>
</organism>
<dbReference type="InterPro" id="IPR039420">
    <property type="entry name" value="WalR-like"/>
</dbReference>
<dbReference type="GO" id="GO:0000156">
    <property type="term" value="F:phosphorelay response regulator activity"/>
    <property type="evidence" value="ECO:0007669"/>
    <property type="project" value="TreeGrafter"/>
</dbReference>
<dbReference type="EMBL" id="FORH01000006">
    <property type="protein sequence ID" value="SFJ80319.1"/>
    <property type="molecule type" value="Genomic_DNA"/>
</dbReference>
<dbReference type="Gene3D" id="3.40.50.2300">
    <property type="match status" value="1"/>
</dbReference>
<dbReference type="GO" id="GO:0005829">
    <property type="term" value="C:cytosol"/>
    <property type="evidence" value="ECO:0007669"/>
    <property type="project" value="TreeGrafter"/>
</dbReference>
<accession>A0A1I3UCF8</accession>
<name>A0A1I3UCF8_9RHOB</name>
<dbReference type="InterPro" id="IPR001867">
    <property type="entry name" value="OmpR/PhoB-type_DNA-bd"/>
</dbReference>
<reference evidence="9" key="1">
    <citation type="submission" date="2016-10" db="EMBL/GenBank/DDBJ databases">
        <authorList>
            <person name="Varghese N."/>
            <person name="Submissions S."/>
        </authorList>
    </citation>
    <scope>NUCLEOTIDE SEQUENCE [LARGE SCALE GENOMIC DNA]</scope>
    <source>
        <strain evidence="9">DSM 26471</strain>
    </source>
</reference>
<keyword evidence="9" id="KW-1185">Reference proteome</keyword>
<dbReference type="PANTHER" id="PTHR48111:SF67">
    <property type="entry name" value="TRANSCRIPTIONAL REGULATORY PROTEIN TCTD"/>
    <property type="match status" value="1"/>
</dbReference>
<dbReference type="PANTHER" id="PTHR48111">
    <property type="entry name" value="REGULATOR OF RPOS"/>
    <property type="match status" value="1"/>
</dbReference>
<dbReference type="PROSITE" id="PS51755">
    <property type="entry name" value="OMPR_PHOB"/>
    <property type="match status" value="1"/>
</dbReference>
<feature type="modified residue" description="4-aspartylphosphate" evidence="4">
    <location>
        <position position="51"/>
    </location>
</feature>
<dbReference type="InterPro" id="IPR011006">
    <property type="entry name" value="CheY-like_superfamily"/>
</dbReference>
<dbReference type="AlphaFoldDB" id="A0A1I3UCF8"/>
<evidence type="ECO:0000259" key="6">
    <source>
        <dbReference type="PROSITE" id="PS50110"/>
    </source>
</evidence>
<sequence>MRILIVEDAADVAEAIASRLRKSGMACDLAESCETAEDFLAVQRYDALVLDINLPDRNGTELLQDLRARGDRSPVLMLTALFSVDDRVSALDLGADDYLIKPFDHRELEARLRALVRREAEQKSDVVTLGPLQFSPAGLSATLDGVALNLTRREATLLGLLLRSQKTPLSKKRLYDGLFAFDDADVGLNAIELYIARLRKKLSASSVTIETQRGVGYRIFDQGQTDHG</sequence>
<dbReference type="InterPro" id="IPR001789">
    <property type="entry name" value="Sig_transdc_resp-reg_receiver"/>
</dbReference>
<dbReference type="GO" id="GO:0006355">
    <property type="term" value="P:regulation of DNA-templated transcription"/>
    <property type="evidence" value="ECO:0007669"/>
    <property type="project" value="InterPro"/>
</dbReference>
<dbReference type="OrthoDB" id="9802426at2"/>
<gene>
    <name evidence="8" type="ORF">SAMN04487991_2976</name>
</gene>
<dbReference type="Gene3D" id="1.10.10.10">
    <property type="entry name" value="Winged helix-like DNA-binding domain superfamily/Winged helix DNA-binding domain"/>
    <property type="match status" value="1"/>
</dbReference>
<dbReference type="STRING" id="588602.SAMN04487991_2976"/>
<evidence type="ECO:0000256" key="5">
    <source>
        <dbReference type="PROSITE-ProRule" id="PRU01091"/>
    </source>
</evidence>
<dbReference type="CDD" id="cd00383">
    <property type="entry name" value="trans_reg_C"/>
    <property type="match status" value="1"/>
</dbReference>
<dbReference type="SMART" id="SM00448">
    <property type="entry name" value="REC"/>
    <property type="match status" value="1"/>
</dbReference>
<dbReference type="InterPro" id="IPR036388">
    <property type="entry name" value="WH-like_DNA-bd_sf"/>
</dbReference>
<evidence type="ECO:0000256" key="2">
    <source>
        <dbReference type="ARBA" id="ARBA00023125"/>
    </source>
</evidence>
<dbReference type="RefSeq" id="WP_090061497.1">
    <property type="nucleotide sequence ID" value="NZ_FORH01000006.1"/>
</dbReference>
<evidence type="ECO:0000256" key="4">
    <source>
        <dbReference type="PROSITE-ProRule" id="PRU00169"/>
    </source>
</evidence>
<dbReference type="Pfam" id="PF00486">
    <property type="entry name" value="Trans_reg_C"/>
    <property type="match status" value="1"/>
</dbReference>
<proteinExistence type="predicted"/>
<keyword evidence="3" id="KW-0804">Transcription</keyword>
<feature type="DNA-binding region" description="OmpR/PhoB-type" evidence="5">
    <location>
        <begin position="124"/>
        <end position="221"/>
    </location>
</feature>
<dbReference type="Proteomes" id="UP000199630">
    <property type="component" value="Unassembled WGS sequence"/>
</dbReference>
<keyword evidence="4" id="KW-0597">Phosphoprotein</keyword>
<evidence type="ECO:0000259" key="7">
    <source>
        <dbReference type="PROSITE" id="PS51755"/>
    </source>
</evidence>
<evidence type="ECO:0000256" key="3">
    <source>
        <dbReference type="ARBA" id="ARBA00023163"/>
    </source>
</evidence>
<feature type="domain" description="OmpR/PhoB-type" evidence="7">
    <location>
        <begin position="124"/>
        <end position="221"/>
    </location>
</feature>
<dbReference type="Pfam" id="PF00072">
    <property type="entry name" value="Response_reg"/>
    <property type="match status" value="1"/>
</dbReference>
<dbReference type="GO" id="GO:0032993">
    <property type="term" value="C:protein-DNA complex"/>
    <property type="evidence" value="ECO:0007669"/>
    <property type="project" value="TreeGrafter"/>
</dbReference>
<dbReference type="SMART" id="SM00862">
    <property type="entry name" value="Trans_reg_C"/>
    <property type="match status" value="1"/>
</dbReference>
<feature type="domain" description="Response regulatory" evidence="6">
    <location>
        <begin position="2"/>
        <end position="116"/>
    </location>
</feature>
<protein>
    <submittedName>
        <fullName evidence="8">Two-component system, OmpR family, response regulator TctD</fullName>
    </submittedName>
</protein>
<evidence type="ECO:0000313" key="8">
    <source>
        <dbReference type="EMBL" id="SFJ80319.1"/>
    </source>
</evidence>
<evidence type="ECO:0000313" key="9">
    <source>
        <dbReference type="Proteomes" id="UP000199630"/>
    </source>
</evidence>
<keyword evidence="1" id="KW-0805">Transcription regulation</keyword>
<dbReference type="PROSITE" id="PS50110">
    <property type="entry name" value="RESPONSE_REGULATORY"/>
    <property type="match status" value="1"/>
</dbReference>
<dbReference type="GO" id="GO:0000976">
    <property type="term" value="F:transcription cis-regulatory region binding"/>
    <property type="evidence" value="ECO:0007669"/>
    <property type="project" value="TreeGrafter"/>
</dbReference>
<keyword evidence="2 5" id="KW-0238">DNA-binding</keyword>